<evidence type="ECO:0000256" key="7">
    <source>
        <dbReference type="ARBA" id="ARBA00022840"/>
    </source>
</evidence>
<dbReference type="CDD" id="cd03216">
    <property type="entry name" value="ABC_Carb_Monos_I"/>
    <property type="match status" value="1"/>
</dbReference>
<dbReference type="GO" id="GO:0005886">
    <property type="term" value="C:plasma membrane"/>
    <property type="evidence" value="ECO:0007669"/>
    <property type="project" value="UniProtKB-SubCell"/>
</dbReference>
<gene>
    <name evidence="11" type="ORF">AEL95_02710</name>
    <name evidence="12" type="ORF">GTO85_11660</name>
</gene>
<evidence type="ECO:0000256" key="2">
    <source>
        <dbReference type="ARBA" id="ARBA00005417"/>
    </source>
</evidence>
<dbReference type="FunFam" id="3.40.50.300:FF:000127">
    <property type="entry name" value="Ribose import ATP-binding protein RbsA"/>
    <property type="match status" value="1"/>
</dbReference>
<dbReference type="AlphaFoldDB" id="A0A120DIS3"/>
<evidence type="ECO:0000256" key="9">
    <source>
        <dbReference type="ARBA" id="ARBA00023136"/>
    </source>
</evidence>
<evidence type="ECO:0000256" key="1">
    <source>
        <dbReference type="ARBA" id="ARBA00004202"/>
    </source>
</evidence>
<keyword evidence="9" id="KW-0472">Membrane</keyword>
<comment type="similarity">
    <text evidence="2">Belongs to the ABC transporter superfamily.</text>
</comment>
<dbReference type="InterPro" id="IPR017871">
    <property type="entry name" value="ABC_transporter-like_CS"/>
</dbReference>
<dbReference type="FunFam" id="3.40.50.300:FF:001390">
    <property type="entry name" value="ABC transporter, ATP-binding protein"/>
    <property type="match status" value="1"/>
</dbReference>
<dbReference type="EMBL" id="LJGP01000008">
    <property type="protein sequence ID" value="KWU04503.1"/>
    <property type="molecule type" value="Genomic_DNA"/>
</dbReference>
<evidence type="ECO:0000259" key="10">
    <source>
        <dbReference type="PROSITE" id="PS50893"/>
    </source>
</evidence>
<sequence>MKEQRNKVIEMRHIVKDFDGFKANDDINLTLYQGEILALLGENGAGKSTLMRILSGLLEPTSGEILVNNQKVNIKDPTVAKKLGIGMVHQHFMLMDSFTVLENIILGHESTKGPVIDLKKARKQVLALAQKYGFAINPDAKISSITVAQQQRVEILKVLYRGADILIFDEPTAVLTPQEISEFIKVLKNLAKEGKSIILITHKLEEIKAVADRVTVIRRGHDVGTFAVDQVSDERLAELMVGRHVNMKLTKPAPNLGKQILAIKNLQVKGNHGALSVKDLSLSIRGGEILGLAGIDGNGQDELVEAITGLRHVKSGQILIDSQNLTNQKVRKITEAGVAHIPADRQKYGLILHMSLADNLALQTYYQRPFSNHGIINHQTILKHAVDLIKKFDIRTTSPALPASDLSGGNQQKAIIARELNRNSDLIIAFQPTRGLDVGAIEYIHKQLLAQRAAGKAILLISYELDEIMQLSDRIAVLHDGQISGEVLPEKTTDQELGLLMTGVKKEDATID</sequence>
<evidence type="ECO:0000256" key="4">
    <source>
        <dbReference type="ARBA" id="ARBA00022475"/>
    </source>
</evidence>
<protein>
    <submittedName>
        <fullName evidence="12">ATP-binding cassette domain-containing protein</fullName>
    </submittedName>
    <submittedName>
        <fullName evidence="11">Heme ABC transporter ATP-binding protein</fullName>
    </submittedName>
</protein>
<dbReference type="InterPro" id="IPR003593">
    <property type="entry name" value="AAA+_ATPase"/>
</dbReference>
<feature type="domain" description="ABC transporter" evidence="10">
    <location>
        <begin position="261"/>
        <end position="505"/>
    </location>
</feature>
<dbReference type="PROSITE" id="PS00211">
    <property type="entry name" value="ABC_TRANSPORTER_1"/>
    <property type="match status" value="1"/>
</dbReference>
<dbReference type="InterPro" id="IPR050107">
    <property type="entry name" value="ABC_carbohydrate_import_ATPase"/>
</dbReference>
<dbReference type="Pfam" id="PF00005">
    <property type="entry name" value="ABC_tran"/>
    <property type="match status" value="2"/>
</dbReference>
<dbReference type="InterPro" id="IPR027417">
    <property type="entry name" value="P-loop_NTPase"/>
</dbReference>
<keyword evidence="5" id="KW-0677">Repeat</keyword>
<evidence type="ECO:0000256" key="8">
    <source>
        <dbReference type="ARBA" id="ARBA00022967"/>
    </source>
</evidence>
<keyword evidence="7 11" id="KW-0067">ATP-binding</keyword>
<dbReference type="PANTHER" id="PTHR43790">
    <property type="entry name" value="CARBOHYDRATE TRANSPORT ATP-BINDING PROTEIN MG119-RELATED"/>
    <property type="match status" value="1"/>
</dbReference>
<dbReference type="GO" id="GO:0005524">
    <property type="term" value="F:ATP binding"/>
    <property type="evidence" value="ECO:0007669"/>
    <property type="project" value="UniProtKB-KW"/>
</dbReference>
<accession>A0A120DIS3</accession>
<evidence type="ECO:0000256" key="3">
    <source>
        <dbReference type="ARBA" id="ARBA00022448"/>
    </source>
</evidence>
<dbReference type="EMBL" id="CP047415">
    <property type="protein sequence ID" value="QLL74940.1"/>
    <property type="molecule type" value="Genomic_DNA"/>
</dbReference>
<reference evidence="11 13" key="1">
    <citation type="journal article" date="2016" name="Microbiology (Mosc.)">
        <title>Comparison of Lactobacillus crispatus isolates from Lactobacillus-dominated vaginal microbiomes with isolates from microbiomes containing bacterial vaginosis-associated bacteria.</title>
        <authorList>
            <person name="Abdelmaksoud A.A."/>
            <person name="Koparde V.N."/>
            <person name="Sheth N.U."/>
            <person name="Serrano M.G."/>
            <person name="Glascock A.L."/>
            <person name="Fettweis J.M."/>
            <person name="Strauss Iii J.F."/>
            <person name="Buck G.A."/>
            <person name="Jefferson K.K."/>
        </authorList>
    </citation>
    <scope>NUCLEOTIDE SEQUENCE [LARGE SCALE GENOMIC DNA]</scope>
    <source>
        <strain evidence="11 13">VMC3</strain>
    </source>
</reference>
<dbReference type="Gene3D" id="3.40.50.300">
    <property type="entry name" value="P-loop containing nucleotide triphosphate hydrolases"/>
    <property type="match status" value="2"/>
</dbReference>
<evidence type="ECO:0000313" key="13">
    <source>
        <dbReference type="Proteomes" id="UP000067598"/>
    </source>
</evidence>
<evidence type="ECO:0000313" key="11">
    <source>
        <dbReference type="EMBL" id="KWU04503.1"/>
    </source>
</evidence>
<proteinExistence type="inferred from homology"/>
<keyword evidence="8" id="KW-1278">Translocase</keyword>
<dbReference type="PROSITE" id="PS50893">
    <property type="entry name" value="ABC_TRANSPORTER_2"/>
    <property type="match status" value="2"/>
</dbReference>
<dbReference type="Proteomes" id="UP000510660">
    <property type="component" value="Chromosome"/>
</dbReference>
<feature type="domain" description="ABC transporter" evidence="10">
    <location>
        <begin position="9"/>
        <end position="244"/>
    </location>
</feature>
<evidence type="ECO:0000256" key="5">
    <source>
        <dbReference type="ARBA" id="ARBA00022737"/>
    </source>
</evidence>
<dbReference type="SUPFAM" id="SSF52540">
    <property type="entry name" value="P-loop containing nucleoside triphosphate hydrolases"/>
    <property type="match status" value="2"/>
</dbReference>
<dbReference type="Proteomes" id="UP000067598">
    <property type="component" value="Unassembled WGS sequence"/>
</dbReference>
<keyword evidence="6" id="KW-0547">Nucleotide-binding</keyword>
<dbReference type="RefSeq" id="WP_060461832.1">
    <property type="nucleotide sequence ID" value="NZ_AP025162.1"/>
</dbReference>
<dbReference type="SMART" id="SM00382">
    <property type="entry name" value="AAA"/>
    <property type="match status" value="1"/>
</dbReference>
<evidence type="ECO:0000256" key="6">
    <source>
        <dbReference type="ARBA" id="ARBA00022741"/>
    </source>
</evidence>
<dbReference type="PANTHER" id="PTHR43790:SF4">
    <property type="entry name" value="GUANOSINE IMPORT ATP-BINDING PROTEIN NUPO"/>
    <property type="match status" value="1"/>
</dbReference>
<name>A0A120DIS3_9LACO</name>
<evidence type="ECO:0000313" key="14">
    <source>
        <dbReference type="Proteomes" id="UP000510660"/>
    </source>
</evidence>
<keyword evidence="4" id="KW-1003">Cell membrane</keyword>
<organism evidence="11 13">
    <name type="scientific">Lactobacillus crispatus</name>
    <dbReference type="NCBI Taxonomy" id="47770"/>
    <lineage>
        <taxon>Bacteria</taxon>
        <taxon>Bacillati</taxon>
        <taxon>Bacillota</taxon>
        <taxon>Bacilli</taxon>
        <taxon>Lactobacillales</taxon>
        <taxon>Lactobacillaceae</taxon>
        <taxon>Lactobacillus</taxon>
    </lineage>
</organism>
<dbReference type="InterPro" id="IPR003439">
    <property type="entry name" value="ABC_transporter-like_ATP-bd"/>
</dbReference>
<evidence type="ECO:0000313" key="12">
    <source>
        <dbReference type="EMBL" id="QLL74940.1"/>
    </source>
</evidence>
<keyword evidence="3" id="KW-0813">Transport</keyword>
<dbReference type="GO" id="GO:0016887">
    <property type="term" value="F:ATP hydrolysis activity"/>
    <property type="evidence" value="ECO:0007669"/>
    <property type="project" value="InterPro"/>
</dbReference>
<reference evidence="12 14" key="2">
    <citation type="submission" date="2020-01" db="EMBL/GenBank/DDBJ databases">
        <title>Complete and circular genome sequences of six lactobacillus isolates from horses.</title>
        <authorList>
            <person name="Hassan H.M."/>
        </authorList>
    </citation>
    <scope>NUCLEOTIDE SEQUENCE [LARGE SCALE GENOMIC DNA]</scope>
    <source>
        <strain evidence="12 14">1D</strain>
    </source>
</reference>
<dbReference type="CDD" id="cd03215">
    <property type="entry name" value="ABC_Carb_Monos_II"/>
    <property type="match status" value="1"/>
</dbReference>
<comment type="subcellular location">
    <subcellularLocation>
        <location evidence="1">Cell membrane</location>
        <topology evidence="1">Peripheral membrane protein</topology>
    </subcellularLocation>
</comment>
<dbReference type="PATRIC" id="fig|47770.28.peg.2145"/>